<keyword evidence="1" id="KW-1133">Transmembrane helix</keyword>
<evidence type="ECO:0000313" key="2">
    <source>
        <dbReference type="EMBL" id="RLJ62850.1"/>
    </source>
</evidence>
<accession>A0A497X9G6</accession>
<keyword evidence="1" id="KW-0472">Membrane</keyword>
<protein>
    <recommendedName>
        <fullName evidence="4">Transmembrane protein</fullName>
    </recommendedName>
</protein>
<gene>
    <name evidence="2" type="ORF">DFR35_2671</name>
</gene>
<dbReference type="Proteomes" id="UP000268908">
    <property type="component" value="Unassembled WGS sequence"/>
</dbReference>
<proteinExistence type="predicted"/>
<evidence type="ECO:0000256" key="1">
    <source>
        <dbReference type="SAM" id="Phobius"/>
    </source>
</evidence>
<evidence type="ECO:0008006" key="4">
    <source>
        <dbReference type="Google" id="ProtNLM"/>
    </source>
</evidence>
<organism evidence="2 3">
    <name type="scientific">Sulfurisoma sediminicola</name>
    <dbReference type="NCBI Taxonomy" id="1381557"/>
    <lineage>
        <taxon>Bacteria</taxon>
        <taxon>Pseudomonadati</taxon>
        <taxon>Pseudomonadota</taxon>
        <taxon>Betaproteobacteria</taxon>
        <taxon>Nitrosomonadales</taxon>
        <taxon>Sterolibacteriaceae</taxon>
        <taxon>Sulfurisoma</taxon>
    </lineage>
</organism>
<dbReference type="AlphaFoldDB" id="A0A497X9G6"/>
<name>A0A497X9G6_9PROT</name>
<keyword evidence="1" id="KW-0812">Transmembrane</keyword>
<reference evidence="2 3" key="1">
    <citation type="submission" date="2018-10" db="EMBL/GenBank/DDBJ databases">
        <title>Genomic Encyclopedia of Type Strains, Phase IV (KMG-IV): sequencing the most valuable type-strain genomes for metagenomic binning, comparative biology and taxonomic classification.</title>
        <authorList>
            <person name="Goeker M."/>
        </authorList>
    </citation>
    <scope>NUCLEOTIDE SEQUENCE [LARGE SCALE GENOMIC DNA]</scope>
    <source>
        <strain evidence="2 3">DSM 26916</strain>
    </source>
</reference>
<dbReference type="EMBL" id="RCCI01000007">
    <property type="protein sequence ID" value="RLJ62850.1"/>
    <property type="molecule type" value="Genomic_DNA"/>
</dbReference>
<comment type="caution">
    <text evidence="2">The sequence shown here is derived from an EMBL/GenBank/DDBJ whole genome shotgun (WGS) entry which is preliminary data.</text>
</comment>
<evidence type="ECO:0000313" key="3">
    <source>
        <dbReference type="Proteomes" id="UP000268908"/>
    </source>
</evidence>
<feature type="transmembrane region" description="Helical" evidence="1">
    <location>
        <begin position="26"/>
        <end position="44"/>
    </location>
</feature>
<dbReference type="RefSeq" id="WP_121243152.1">
    <property type="nucleotide sequence ID" value="NZ_RCCI01000007.1"/>
</dbReference>
<dbReference type="OrthoDB" id="8565731at2"/>
<sequence>MYVIAIAWVYVTLLMAATEPNITAGILTFVLYGVAPLSLFLWLFGTPERRRRMRARERAEQESTGSVADEVVDQVVAADDRADAEKDQHDLRDGRA</sequence>
<keyword evidence="3" id="KW-1185">Reference proteome</keyword>